<keyword evidence="3" id="KW-1185">Reference proteome</keyword>
<comment type="caution">
    <text evidence="2">The sequence shown here is derived from an EMBL/GenBank/DDBJ whole genome shotgun (WGS) entry which is preliminary data.</text>
</comment>
<accession>A0ABR6HM21</accession>
<gene>
    <name evidence="2" type="ORF">FHS00_001181</name>
</gene>
<keyword evidence="1" id="KW-1133">Transmembrane helix</keyword>
<evidence type="ECO:0000313" key="3">
    <source>
        <dbReference type="Proteomes" id="UP000576152"/>
    </source>
</evidence>
<name>A0ABR6HM21_9RHOB</name>
<feature type="transmembrane region" description="Helical" evidence="1">
    <location>
        <begin position="12"/>
        <end position="29"/>
    </location>
</feature>
<evidence type="ECO:0008006" key="4">
    <source>
        <dbReference type="Google" id="ProtNLM"/>
    </source>
</evidence>
<dbReference type="RefSeq" id="WP_183470808.1">
    <property type="nucleotide sequence ID" value="NZ_JACIBX010000003.1"/>
</dbReference>
<evidence type="ECO:0000313" key="2">
    <source>
        <dbReference type="EMBL" id="MBB3711610.1"/>
    </source>
</evidence>
<keyword evidence="1" id="KW-0472">Membrane</keyword>
<feature type="transmembrane region" description="Helical" evidence="1">
    <location>
        <begin position="117"/>
        <end position="139"/>
    </location>
</feature>
<feature type="transmembrane region" description="Helical" evidence="1">
    <location>
        <begin position="50"/>
        <end position="73"/>
    </location>
</feature>
<feature type="transmembrane region" description="Helical" evidence="1">
    <location>
        <begin position="79"/>
        <end position="97"/>
    </location>
</feature>
<organism evidence="2 3">
    <name type="scientific">Limimaricola variabilis</name>
    <dbReference type="NCBI Taxonomy" id="1492771"/>
    <lineage>
        <taxon>Bacteria</taxon>
        <taxon>Pseudomonadati</taxon>
        <taxon>Pseudomonadota</taxon>
        <taxon>Alphaproteobacteria</taxon>
        <taxon>Rhodobacterales</taxon>
        <taxon>Paracoccaceae</taxon>
        <taxon>Limimaricola</taxon>
    </lineage>
</organism>
<protein>
    <recommendedName>
        <fullName evidence="4">DUF2269 family protein</fullName>
    </recommendedName>
</protein>
<proteinExistence type="predicted"/>
<keyword evidence="1" id="KW-0812">Transmembrane</keyword>
<dbReference type="Proteomes" id="UP000576152">
    <property type="component" value="Unassembled WGS sequence"/>
</dbReference>
<evidence type="ECO:0000256" key="1">
    <source>
        <dbReference type="SAM" id="Phobius"/>
    </source>
</evidence>
<sequence>MTATFGLLKSLHILALALGLGGGVANAIAARLARSRPEAAPAFGALQKRIGMVSVGALVVLWITGPWMAGLVYGAALPLSFWLKMLAVLGLTAMTVLMQVEARRAARAARAPDAARIAGLGAGAGLFSILAVILAVISFN</sequence>
<dbReference type="EMBL" id="JACIBX010000003">
    <property type="protein sequence ID" value="MBB3711610.1"/>
    <property type="molecule type" value="Genomic_DNA"/>
</dbReference>
<reference evidence="2 3" key="1">
    <citation type="submission" date="2020-08" db="EMBL/GenBank/DDBJ databases">
        <title>Genomic Encyclopedia of Type Strains, Phase III (KMG-III): the genomes of soil and plant-associated and newly described type strains.</title>
        <authorList>
            <person name="Whitman W."/>
        </authorList>
    </citation>
    <scope>NUCLEOTIDE SEQUENCE [LARGE SCALE GENOMIC DNA]</scope>
    <source>
        <strain evidence="2 3">CECT 8572</strain>
    </source>
</reference>